<evidence type="ECO:0000256" key="3">
    <source>
        <dbReference type="ARBA" id="ARBA00022692"/>
    </source>
</evidence>
<keyword evidence="5 6" id="KW-0472">Membrane</keyword>
<evidence type="ECO:0000313" key="7">
    <source>
        <dbReference type="EMBL" id="MFC6834988.1"/>
    </source>
</evidence>
<dbReference type="Pfam" id="PF03626">
    <property type="entry name" value="COX4_pro"/>
    <property type="match status" value="1"/>
</dbReference>
<proteinExistence type="predicted"/>
<keyword evidence="4 6" id="KW-1133">Transmembrane helix</keyword>
<sequence length="85" mass="8858">MNAKGYTLVYVVLFVAATAQVLVEFAGLAYWTAFGAIIGLSAAKALLVAGYYQHLVSEPRSVSYVVLTGLLAALALTLAAAYSIS</sequence>
<keyword evidence="2" id="KW-1003">Cell membrane</keyword>
<evidence type="ECO:0000256" key="2">
    <source>
        <dbReference type="ARBA" id="ARBA00022475"/>
    </source>
</evidence>
<dbReference type="GO" id="GO:0005886">
    <property type="term" value="C:plasma membrane"/>
    <property type="evidence" value="ECO:0007669"/>
    <property type="project" value="UniProtKB-SubCell"/>
</dbReference>
<name>A0ABD5U4L6_9EURY</name>
<keyword evidence="3 6" id="KW-0812">Transmembrane</keyword>
<comment type="subcellular location">
    <subcellularLocation>
        <location evidence="1">Cell membrane</location>
        <topology evidence="1">Multi-pass membrane protein</topology>
    </subcellularLocation>
</comment>
<evidence type="ECO:0000256" key="6">
    <source>
        <dbReference type="SAM" id="Phobius"/>
    </source>
</evidence>
<keyword evidence="8" id="KW-1185">Reference proteome</keyword>
<dbReference type="RefSeq" id="WP_304446698.1">
    <property type="nucleotide sequence ID" value="NZ_JARRAH010000001.1"/>
</dbReference>
<feature type="transmembrane region" description="Helical" evidence="6">
    <location>
        <begin position="64"/>
        <end position="84"/>
    </location>
</feature>
<feature type="transmembrane region" description="Helical" evidence="6">
    <location>
        <begin position="29"/>
        <end position="52"/>
    </location>
</feature>
<evidence type="ECO:0000256" key="1">
    <source>
        <dbReference type="ARBA" id="ARBA00004651"/>
    </source>
</evidence>
<dbReference type="Proteomes" id="UP001596406">
    <property type="component" value="Unassembled WGS sequence"/>
</dbReference>
<comment type="caution">
    <text evidence="7">The sequence shown here is derived from an EMBL/GenBank/DDBJ whole genome shotgun (WGS) entry which is preliminary data.</text>
</comment>
<protein>
    <submittedName>
        <fullName evidence="7">Cytochrome C oxidase subunit IV family protein</fullName>
    </submittedName>
</protein>
<reference evidence="7 8" key="1">
    <citation type="journal article" date="2019" name="Int. J. Syst. Evol. Microbiol.">
        <title>The Global Catalogue of Microorganisms (GCM) 10K type strain sequencing project: providing services to taxonomists for standard genome sequencing and annotation.</title>
        <authorList>
            <consortium name="The Broad Institute Genomics Platform"/>
            <consortium name="The Broad Institute Genome Sequencing Center for Infectious Disease"/>
            <person name="Wu L."/>
            <person name="Ma J."/>
        </authorList>
    </citation>
    <scope>NUCLEOTIDE SEQUENCE [LARGE SCALE GENOMIC DNA]</scope>
    <source>
        <strain evidence="7 8">PSRA2</strain>
    </source>
</reference>
<evidence type="ECO:0000256" key="4">
    <source>
        <dbReference type="ARBA" id="ARBA00022989"/>
    </source>
</evidence>
<gene>
    <name evidence="7" type="ORF">ACFQHK_00530</name>
</gene>
<dbReference type="EMBL" id="JBHSXM010000001">
    <property type="protein sequence ID" value="MFC6834988.1"/>
    <property type="molecule type" value="Genomic_DNA"/>
</dbReference>
<accession>A0ABD5U4L6</accession>
<dbReference type="InterPro" id="IPR005171">
    <property type="entry name" value="Cyt_c_oxidase_su4_prok"/>
</dbReference>
<evidence type="ECO:0000313" key="8">
    <source>
        <dbReference type="Proteomes" id="UP001596406"/>
    </source>
</evidence>
<dbReference type="AlphaFoldDB" id="A0ABD5U4L6"/>
<evidence type="ECO:0000256" key="5">
    <source>
        <dbReference type="ARBA" id="ARBA00023136"/>
    </source>
</evidence>
<organism evidence="7 8">
    <name type="scientific">Halomarina ordinaria</name>
    <dbReference type="NCBI Taxonomy" id="3033939"/>
    <lineage>
        <taxon>Archaea</taxon>
        <taxon>Methanobacteriati</taxon>
        <taxon>Methanobacteriota</taxon>
        <taxon>Stenosarchaea group</taxon>
        <taxon>Halobacteria</taxon>
        <taxon>Halobacteriales</taxon>
        <taxon>Natronomonadaceae</taxon>
        <taxon>Halomarina</taxon>
    </lineage>
</organism>